<keyword evidence="2" id="KW-1185">Reference proteome</keyword>
<comment type="caution">
    <text evidence="1">The sequence shown here is derived from an EMBL/GenBank/DDBJ whole genome shotgun (WGS) entry which is preliminary data.</text>
</comment>
<accession>A0A9X3PM97</accession>
<dbReference type="Proteomes" id="UP001146067">
    <property type="component" value="Unassembled WGS sequence"/>
</dbReference>
<proteinExistence type="predicted"/>
<reference evidence="1" key="1">
    <citation type="submission" date="2022-12" db="EMBL/GenBank/DDBJ databases">
        <title>Gycomyces niveus sp.nov.,a novel actinomycete isolated from soil in Shouguan.</title>
        <authorList>
            <person name="Yang X."/>
        </authorList>
    </citation>
    <scope>NUCLEOTIDE SEQUENCE</scope>
    <source>
        <strain evidence="1">NEAU-A15</strain>
    </source>
</reference>
<dbReference type="EMBL" id="JAPZVP010000013">
    <property type="protein sequence ID" value="MDA1361280.1"/>
    <property type="molecule type" value="Genomic_DNA"/>
</dbReference>
<evidence type="ECO:0000313" key="1">
    <source>
        <dbReference type="EMBL" id="MDA1361280.1"/>
    </source>
</evidence>
<organism evidence="1 2">
    <name type="scientific">Glycomyces luteolus</name>
    <dbReference type="NCBI Taxonomy" id="2670330"/>
    <lineage>
        <taxon>Bacteria</taxon>
        <taxon>Bacillati</taxon>
        <taxon>Actinomycetota</taxon>
        <taxon>Actinomycetes</taxon>
        <taxon>Glycomycetales</taxon>
        <taxon>Glycomycetaceae</taxon>
        <taxon>Glycomyces</taxon>
    </lineage>
</organism>
<dbReference type="RefSeq" id="WP_270111265.1">
    <property type="nucleotide sequence ID" value="NZ_JAPZVP010000013.1"/>
</dbReference>
<dbReference type="AlphaFoldDB" id="A0A9X3PM97"/>
<name>A0A9X3PM97_9ACTN</name>
<sequence>MKSSGGASVLPAYRCTEDLASGEIVALLEPEIPPINTLSLAARSGGPKPSWRPPTATCW</sequence>
<protein>
    <submittedName>
        <fullName evidence="1">Uncharacterized protein</fullName>
    </submittedName>
</protein>
<evidence type="ECO:0000313" key="2">
    <source>
        <dbReference type="Proteomes" id="UP001146067"/>
    </source>
</evidence>
<gene>
    <name evidence="1" type="ORF">O1R50_16745</name>
</gene>